<evidence type="ECO:0000313" key="2">
    <source>
        <dbReference type="Proteomes" id="UP000003250"/>
    </source>
</evidence>
<sequence>MAAKLVTAAKPSLHMAWTAMQKQYVLICNEWKLTLVVKV</sequence>
<evidence type="ECO:0000313" key="1">
    <source>
        <dbReference type="EMBL" id="EHK54016.1"/>
    </source>
</evidence>
<proteinExistence type="predicted"/>
<name>H0HZ17_9HYPH</name>
<reference evidence="1 2" key="1">
    <citation type="journal article" date="2012" name="J. Bacteriol.">
        <title>Draft Genome Sequence of Mesorhizobium alhagi CCNWXJ12-2T, a Novel Salt-Resistant Species Isolated from the Desert of Northwestern China.</title>
        <authorList>
            <person name="Zhou M."/>
            <person name="Chen W."/>
            <person name="Chen H."/>
            <person name="Wei G."/>
        </authorList>
    </citation>
    <scope>NUCLEOTIDE SEQUENCE [LARGE SCALE GENOMIC DNA]</scope>
    <source>
        <strain evidence="1 2">CCNWXJ12-2</strain>
    </source>
</reference>
<dbReference type="AlphaFoldDB" id="H0HZ17"/>
<protein>
    <submittedName>
        <fullName evidence="1">Uncharacterized protein</fullName>
    </submittedName>
</protein>
<dbReference type="Proteomes" id="UP000003250">
    <property type="component" value="Unassembled WGS sequence"/>
</dbReference>
<organism evidence="1 2">
    <name type="scientific">Mesorhizobium alhagi CCNWXJ12-2</name>
    <dbReference type="NCBI Taxonomy" id="1107882"/>
    <lineage>
        <taxon>Bacteria</taxon>
        <taxon>Pseudomonadati</taxon>
        <taxon>Pseudomonadota</taxon>
        <taxon>Alphaproteobacteria</taxon>
        <taxon>Hyphomicrobiales</taxon>
        <taxon>Phyllobacteriaceae</taxon>
        <taxon>Allomesorhizobium</taxon>
    </lineage>
</organism>
<keyword evidence="2" id="KW-1185">Reference proteome</keyword>
<accession>H0HZ17</accession>
<dbReference type="PATRIC" id="fig|1107882.3.peg.5274"/>
<dbReference type="EMBL" id="AHAM01000241">
    <property type="protein sequence ID" value="EHK54016.1"/>
    <property type="molecule type" value="Genomic_DNA"/>
</dbReference>
<gene>
    <name evidence="1" type="ORF">MAXJ12_27258</name>
</gene>